<dbReference type="SUPFAM" id="SSF46955">
    <property type="entry name" value="Putative DNA-binding domain"/>
    <property type="match status" value="1"/>
</dbReference>
<evidence type="ECO:0000259" key="2">
    <source>
        <dbReference type="PROSITE" id="PS50937"/>
    </source>
</evidence>
<dbReference type="PROSITE" id="PS50937">
    <property type="entry name" value="HTH_MERR_2"/>
    <property type="match status" value="1"/>
</dbReference>
<dbReference type="GO" id="GO:0003677">
    <property type="term" value="F:DNA binding"/>
    <property type="evidence" value="ECO:0007669"/>
    <property type="project" value="UniProtKB-KW"/>
</dbReference>
<dbReference type="GO" id="GO:0003700">
    <property type="term" value="F:DNA-binding transcription factor activity"/>
    <property type="evidence" value="ECO:0007669"/>
    <property type="project" value="InterPro"/>
</dbReference>
<dbReference type="CDD" id="cd04784">
    <property type="entry name" value="HTH_CadR-PbrR"/>
    <property type="match status" value="1"/>
</dbReference>
<dbReference type="NCBIfam" id="TIGR02047">
    <property type="entry name" value="CadR-PbrR"/>
    <property type="match status" value="1"/>
</dbReference>
<keyword evidence="1" id="KW-0238">DNA-binding</keyword>
<dbReference type="Proteomes" id="UP000028782">
    <property type="component" value="Chromosome"/>
</dbReference>
<accession>A0A076PMR3</accession>
<dbReference type="SMART" id="SM00422">
    <property type="entry name" value="HTH_MERR"/>
    <property type="match status" value="1"/>
</dbReference>
<feature type="domain" description="HTH merR-type" evidence="2">
    <location>
        <begin position="1"/>
        <end position="69"/>
    </location>
</feature>
<dbReference type="HOGENOM" id="CLU_060077_2_0_4"/>
<organism evidence="3 4">
    <name type="scientific">Comamonas testosteroni TK102</name>
    <dbReference type="NCBI Taxonomy" id="1392005"/>
    <lineage>
        <taxon>Bacteria</taxon>
        <taxon>Pseudomonadati</taxon>
        <taxon>Pseudomonadota</taxon>
        <taxon>Betaproteobacteria</taxon>
        <taxon>Burkholderiales</taxon>
        <taxon>Comamonadaceae</taxon>
        <taxon>Comamonas</taxon>
    </lineage>
</organism>
<dbReference type="InterPro" id="IPR047057">
    <property type="entry name" value="MerR_fam"/>
</dbReference>
<dbReference type="AlphaFoldDB" id="A0A076PMR3"/>
<dbReference type="GO" id="GO:0045893">
    <property type="term" value="P:positive regulation of DNA-templated transcription"/>
    <property type="evidence" value="ECO:0007669"/>
    <property type="project" value="InterPro"/>
</dbReference>
<dbReference type="PANTHER" id="PTHR30204">
    <property type="entry name" value="REDOX-CYCLING DRUG-SENSING TRANSCRIPTIONAL ACTIVATOR SOXR"/>
    <property type="match status" value="1"/>
</dbReference>
<sequence length="148" mass="16483">MKIGELAEVTGTAVETIRFYEREKLLPSAARAENNYRMYSAEHIGQLAFIRRCRSLDMTLDEVRALLLLRESSAKDCAEVNALLDTHIEHVTHRIQELNALVTEFQTIRASCSAPKALSECGVLARLETSSTTSSASTRPQRHIDGAH</sequence>
<dbReference type="InterPro" id="IPR000551">
    <property type="entry name" value="MerR-type_HTH_dom"/>
</dbReference>
<dbReference type="Gene3D" id="1.10.1660.10">
    <property type="match status" value="1"/>
</dbReference>
<dbReference type="InterPro" id="IPR011791">
    <property type="entry name" value="CadR-PbrR"/>
</dbReference>
<dbReference type="PANTHER" id="PTHR30204:SF92">
    <property type="entry name" value="HTH-TYPE TRANSCRIPTIONAL REGULATOR ZNTR"/>
    <property type="match status" value="1"/>
</dbReference>
<evidence type="ECO:0000256" key="1">
    <source>
        <dbReference type="ARBA" id="ARBA00023125"/>
    </source>
</evidence>
<proteinExistence type="predicted"/>
<dbReference type="InterPro" id="IPR009061">
    <property type="entry name" value="DNA-bd_dom_put_sf"/>
</dbReference>
<name>A0A076PMR3_COMTE</name>
<protein>
    <submittedName>
        <fullName evidence="3">MerR family transcriptional regulator</fullName>
    </submittedName>
</protein>
<evidence type="ECO:0000313" key="4">
    <source>
        <dbReference type="Proteomes" id="UP000028782"/>
    </source>
</evidence>
<dbReference type="KEGG" id="ctes:O987_14460"/>
<dbReference type="Pfam" id="PF13411">
    <property type="entry name" value="MerR_1"/>
    <property type="match status" value="1"/>
</dbReference>
<dbReference type="PRINTS" id="PR00040">
    <property type="entry name" value="HTHMERR"/>
</dbReference>
<evidence type="ECO:0000313" key="3">
    <source>
        <dbReference type="EMBL" id="AIJ47008.1"/>
    </source>
</evidence>
<dbReference type="EMBL" id="CP006704">
    <property type="protein sequence ID" value="AIJ47008.1"/>
    <property type="molecule type" value="Genomic_DNA"/>
</dbReference>
<dbReference type="GO" id="GO:0046872">
    <property type="term" value="F:metal ion binding"/>
    <property type="evidence" value="ECO:0007669"/>
    <property type="project" value="InterPro"/>
</dbReference>
<dbReference type="RefSeq" id="WP_080731523.1">
    <property type="nucleotide sequence ID" value="NZ_CP006704.1"/>
</dbReference>
<reference evidence="3 4" key="1">
    <citation type="journal article" date="2014" name="Genome Announc.">
        <title>Complete Genome Sequence of Polychlorinated Biphenyl Degrader Comamonas testosteroni TK102 (NBRC 109938).</title>
        <authorList>
            <person name="Fukuda K."/>
            <person name="Hosoyama A."/>
            <person name="Tsuchikane K."/>
            <person name="Ohji S."/>
            <person name="Yamazoe A."/>
            <person name="Fujita N."/>
            <person name="Shintani M."/>
            <person name="Kimbara K."/>
        </authorList>
    </citation>
    <scope>NUCLEOTIDE SEQUENCE [LARGE SCALE GENOMIC DNA]</scope>
    <source>
        <strain evidence="3">TK102</strain>
    </source>
</reference>
<gene>
    <name evidence="3" type="ORF">O987_14460</name>
</gene>